<evidence type="ECO:0000256" key="2">
    <source>
        <dbReference type="ARBA" id="ARBA00022475"/>
    </source>
</evidence>
<keyword evidence="2" id="KW-1003">Cell membrane</keyword>
<name>A0ABU7QNT3_AVIPA</name>
<feature type="transmembrane region" description="Helical" evidence="6">
    <location>
        <begin position="12"/>
        <end position="32"/>
    </location>
</feature>
<organism evidence="7 8">
    <name type="scientific">Avibacterium paragallinarum</name>
    <name type="common">Haemophilus gallinarum</name>
    <dbReference type="NCBI Taxonomy" id="728"/>
    <lineage>
        <taxon>Bacteria</taxon>
        <taxon>Pseudomonadati</taxon>
        <taxon>Pseudomonadota</taxon>
        <taxon>Gammaproteobacteria</taxon>
        <taxon>Pasteurellales</taxon>
        <taxon>Pasteurellaceae</taxon>
        <taxon>Avibacterium</taxon>
    </lineage>
</organism>
<keyword evidence="5 6" id="KW-0472">Membrane</keyword>
<evidence type="ECO:0000313" key="8">
    <source>
        <dbReference type="Proteomes" id="UP001352533"/>
    </source>
</evidence>
<keyword evidence="4 6" id="KW-1133">Transmembrane helix</keyword>
<evidence type="ECO:0000256" key="3">
    <source>
        <dbReference type="ARBA" id="ARBA00022692"/>
    </source>
</evidence>
<evidence type="ECO:0000256" key="4">
    <source>
        <dbReference type="ARBA" id="ARBA00022989"/>
    </source>
</evidence>
<feature type="transmembrane region" description="Helical" evidence="6">
    <location>
        <begin position="38"/>
        <end position="61"/>
    </location>
</feature>
<evidence type="ECO:0000256" key="6">
    <source>
        <dbReference type="SAM" id="Phobius"/>
    </source>
</evidence>
<comment type="caution">
    <text evidence="7">The sequence shown here is derived from an EMBL/GenBank/DDBJ whole genome shotgun (WGS) entry which is preliminary data.</text>
</comment>
<evidence type="ECO:0000256" key="1">
    <source>
        <dbReference type="ARBA" id="ARBA00004651"/>
    </source>
</evidence>
<feature type="transmembrane region" description="Helical" evidence="6">
    <location>
        <begin position="101"/>
        <end position="121"/>
    </location>
</feature>
<dbReference type="NCBIfam" id="NF004763">
    <property type="entry name" value="PRK06099.1"/>
    <property type="match status" value="1"/>
</dbReference>
<protein>
    <submittedName>
        <fullName evidence="7">ATP synthase subunit I</fullName>
    </submittedName>
</protein>
<gene>
    <name evidence="7" type="ORF">M5S25_04035</name>
</gene>
<dbReference type="Proteomes" id="UP001352533">
    <property type="component" value="Unassembled WGS sequence"/>
</dbReference>
<feature type="transmembrane region" description="Helical" evidence="6">
    <location>
        <begin position="73"/>
        <end position="95"/>
    </location>
</feature>
<dbReference type="EMBL" id="JAMDKS010000006">
    <property type="protein sequence ID" value="MEE6112375.1"/>
    <property type="molecule type" value="Genomic_DNA"/>
</dbReference>
<reference evidence="7 8" key="1">
    <citation type="journal article" date="2022" name="Front. Microbiol.">
        <title>Commensal bacteria contribute to the growth of multidrug-resistant Avibacterium paragallinarum in chickens.</title>
        <authorList>
            <person name="Zhu J."/>
            <person name="Chen Y."/>
            <person name="Wu Y."/>
            <person name="Wang Y."/>
            <person name="Zhu K."/>
        </authorList>
    </citation>
    <scope>NUCLEOTIDE SEQUENCE [LARGE SCALE GENOMIC DNA]</scope>
    <source>
        <strain evidence="7 8">AV12</strain>
    </source>
</reference>
<dbReference type="Pfam" id="PF03899">
    <property type="entry name" value="ATP-synt_I"/>
    <property type="match status" value="1"/>
</dbReference>
<accession>A0ABU7QNT3</accession>
<keyword evidence="8" id="KW-1185">Reference proteome</keyword>
<proteinExistence type="predicted"/>
<evidence type="ECO:0000313" key="7">
    <source>
        <dbReference type="EMBL" id="MEE6112375.1"/>
    </source>
</evidence>
<dbReference type="GeneID" id="300132579"/>
<evidence type="ECO:0000256" key="5">
    <source>
        <dbReference type="ARBA" id="ARBA00023136"/>
    </source>
</evidence>
<keyword evidence="3 6" id="KW-0812">Transmembrane</keyword>
<sequence length="127" mass="14482">MSAIIKQVKKKYQVALSIELLVFIVIFAILSASQSISAVSFLLGSLAIFVPHCLFVFLVFFIKQKNNHKLTTFYRGGAIKFICTIIFIVLAFKFFAEMNYIAFFAGYFLGLLLNNLMPLMVSKFFRI</sequence>
<dbReference type="RefSeq" id="WP_115248762.1">
    <property type="nucleotide sequence ID" value="NZ_JACEWB010000006.1"/>
</dbReference>
<dbReference type="InterPro" id="IPR005598">
    <property type="entry name" value="ATP_synth_I"/>
</dbReference>
<comment type="subcellular location">
    <subcellularLocation>
        <location evidence="1">Cell membrane</location>
        <topology evidence="1">Multi-pass membrane protein</topology>
    </subcellularLocation>
</comment>